<dbReference type="Pfam" id="PF01535">
    <property type="entry name" value="PPR"/>
    <property type="match status" value="2"/>
</dbReference>
<evidence type="ECO:0000313" key="4">
    <source>
        <dbReference type="Proteomes" id="UP001634007"/>
    </source>
</evidence>
<dbReference type="EMBL" id="JBJKBG010000001">
    <property type="protein sequence ID" value="KAL3755819.1"/>
    <property type="molecule type" value="Genomic_DNA"/>
</dbReference>
<sequence>MGCWAFIYEAGTRDLKEETDSYSTVDAYGEDANIFYDRDEMIRIARHQQNACSIFRSGFDGIPYARALTVDWAKEIYKLMDEYKIKGTPDLYTIAINSCSQTCDWEFALSVYNDMKKKGVVPDEIFLSALIDAAGHAGRVDAAFDILEEARTCGMHLGIVSYSCLMGACCEGDELPKAMEIFYDMKRLGLSPNTITYSMLLVASERFMPFYTFLPNRINSWLLT</sequence>
<evidence type="ECO:0000256" key="1">
    <source>
        <dbReference type="ARBA" id="ARBA00022737"/>
    </source>
</evidence>
<dbReference type="Pfam" id="PF13041">
    <property type="entry name" value="PPR_2"/>
    <property type="match status" value="1"/>
</dbReference>
<dbReference type="Gene3D" id="1.25.40.10">
    <property type="entry name" value="Tetratricopeptide repeat domain"/>
    <property type="match status" value="1"/>
</dbReference>
<keyword evidence="4" id="KW-1185">Reference proteome</keyword>
<keyword evidence="1" id="KW-0677">Repeat</keyword>
<feature type="repeat" description="PPR" evidence="2">
    <location>
        <begin position="158"/>
        <end position="192"/>
    </location>
</feature>
<dbReference type="AlphaFoldDB" id="A0ABD3LZ94"/>
<evidence type="ECO:0000313" key="3">
    <source>
        <dbReference type="EMBL" id="KAL3755819.1"/>
    </source>
</evidence>
<gene>
    <name evidence="3" type="ORF">ACJRO7_002806</name>
</gene>
<evidence type="ECO:0000256" key="2">
    <source>
        <dbReference type="PROSITE-ProRule" id="PRU00708"/>
    </source>
</evidence>
<dbReference type="PANTHER" id="PTHR47935:SF1">
    <property type="entry name" value="PENTATRICOPEPTIDE REPEAT-CONTAINING PROTEIN MRL1, CHLOROPLASTIC"/>
    <property type="match status" value="1"/>
</dbReference>
<proteinExistence type="predicted"/>
<dbReference type="PROSITE" id="PS51375">
    <property type="entry name" value="PPR"/>
    <property type="match status" value="2"/>
</dbReference>
<accession>A0ABD3LZ94</accession>
<dbReference type="InterPro" id="IPR002885">
    <property type="entry name" value="PPR_rpt"/>
</dbReference>
<dbReference type="NCBIfam" id="TIGR00756">
    <property type="entry name" value="PPR"/>
    <property type="match status" value="2"/>
</dbReference>
<dbReference type="PANTHER" id="PTHR47935">
    <property type="entry name" value="PENTATRICOPEPTIDE REPEAT-CONTAINING PROTEIN MRL1, CHLOROPLASTIC"/>
    <property type="match status" value="1"/>
</dbReference>
<protein>
    <recommendedName>
        <fullName evidence="5">Pentatricopeptide repeat-containing protein</fullName>
    </recommendedName>
</protein>
<organism evidence="3 4">
    <name type="scientific">Eucalyptus globulus</name>
    <name type="common">Tasmanian blue gum</name>
    <dbReference type="NCBI Taxonomy" id="34317"/>
    <lineage>
        <taxon>Eukaryota</taxon>
        <taxon>Viridiplantae</taxon>
        <taxon>Streptophyta</taxon>
        <taxon>Embryophyta</taxon>
        <taxon>Tracheophyta</taxon>
        <taxon>Spermatophyta</taxon>
        <taxon>Magnoliopsida</taxon>
        <taxon>eudicotyledons</taxon>
        <taxon>Gunneridae</taxon>
        <taxon>Pentapetalae</taxon>
        <taxon>rosids</taxon>
        <taxon>malvids</taxon>
        <taxon>Myrtales</taxon>
        <taxon>Myrtaceae</taxon>
        <taxon>Myrtoideae</taxon>
        <taxon>Eucalypteae</taxon>
        <taxon>Eucalyptus</taxon>
    </lineage>
</organism>
<dbReference type="InterPro" id="IPR053303">
    <property type="entry name" value="Chloroplast_PPR"/>
</dbReference>
<name>A0ABD3LZ94_EUCGL</name>
<reference evidence="3 4" key="1">
    <citation type="submission" date="2024-11" db="EMBL/GenBank/DDBJ databases">
        <title>Chromosome-level genome assembly of Eucalyptus globulus Labill. provides insights into its genome evolution.</title>
        <authorList>
            <person name="Li X."/>
        </authorList>
    </citation>
    <scope>NUCLEOTIDE SEQUENCE [LARGE SCALE GENOMIC DNA]</scope>
    <source>
        <strain evidence="3">CL2024</strain>
        <tissue evidence="3">Fresh tender leaves</tissue>
    </source>
</reference>
<dbReference type="Proteomes" id="UP001634007">
    <property type="component" value="Unassembled WGS sequence"/>
</dbReference>
<dbReference type="InterPro" id="IPR011990">
    <property type="entry name" value="TPR-like_helical_dom_sf"/>
</dbReference>
<comment type="caution">
    <text evidence="3">The sequence shown here is derived from an EMBL/GenBank/DDBJ whole genome shotgun (WGS) entry which is preliminary data.</text>
</comment>
<evidence type="ECO:0008006" key="5">
    <source>
        <dbReference type="Google" id="ProtNLM"/>
    </source>
</evidence>
<feature type="repeat" description="PPR" evidence="2">
    <location>
        <begin position="88"/>
        <end position="122"/>
    </location>
</feature>